<keyword evidence="9 12" id="KW-0863">Zinc-finger</keyword>
<evidence type="ECO:0000256" key="4">
    <source>
        <dbReference type="ARBA" id="ARBA00012483"/>
    </source>
</evidence>
<dbReference type="GO" id="GO:0008270">
    <property type="term" value="F:zinc ion binding"/>
    <property type="evidence" value="ECO:0007669"/>
    <property type="project" value="UniProtKB-KW"/>
</dbReference>
<keyword evidence="7" id="KW-0808">Transferase</keyword>
<keyword evidence="6" id="KW-0597">Phosphoprotein</keyword>
<feature type="region of interest" description="Disordered" evidence="13">
    <location>
        <begin position="276"/>
        <end position="378"/>
    </location>
</feature>
<feature type="region of interest" description="Disordered" evidence="13">
    <location>
        <begin position="393"/>
        <end position="451"/>
    </location>
</feature>
<evidence type="ECO:0000256" key="5">
    <source>
        <dbReference type="ARBA" id="ARBA00022490"/>
    </source>
</evidence>
<evidence type="ECO:0000256" key="13">
    <source>
        <dbReference type="SAM" id="MobiDB-lite"/>
    </source>
</evidence>
<dbReference type="Gene3D" id="3.30.40.10">
    <property type="entry name" value="Zinc/RING finger domain, C3HC4 (zinc finger)"/>
    <property type="match status" value="1"/>
</dbReference>
<evidence type="ECO:0000256" key="11">
    <source>
        <dbReference type="ARBA" id="ARBA00035113"/>
    </source>
</evidence>
<comment type="caution">
    <text evidence="15">The sequence shown here is derived from an EMBL/GenBank/DDBJ whole genome shotgun (WGS) entry which is preliminary data.</text>
</comment>
<dbReference type="InterPro" id="IPR001841">
    <property type="entry name" value="Znf_RING"/>
</dbReference>
<evidence type="ECO:0000259" key="14">
    <source>
        <dbReference type="PROSITE" id="PS50089"/>
    </source>
</evidence>
<dbReference type="InterPro" id="IPR013087">
    <property type="entry name" value="Znf_C2H2_type"/>
</dbReference>
<dbReference type="InterPro" id="IPR013083">
    <property type="entry name" value="Znf_RING/FYVE/PHD"/>
</dbReference>
<comment type="similarity">
    <text evidence="11">Belongs to the ZNF598/HEL2 family.</text>
</comment>
<dbReference type="SUPFAM" id="SSF57850">
    <property type="entry name" value="RING/U-box"/>
    <property type="match status" value="1"/>
</dbReference>
<dbReference type="PROSITE" id="PS00028">
    <property type="entry name" value="ZINC_FINGER_C2H2_1"/>
    <property type="match status" value="1"/>
</dbReference>
<keyword evidence="8" id="KW-0479">Metal-binding</keyword>
<dbReference type="EC" id="2.3.2.27" evidence="4"/>
<protein>
    <recommendedName>
        <fullName evidence="4">RING-type E3 ubiquitin transferase</fullName>
        <ecNumber evidence="4">2.3.2.27</ecNumber>
    </recommendedName>
</protein>
<dbReference type="GO" id="GO:0005737">
    <property type="term" value="C:cytoplasm"/>
    <property type="evidence" value="ECO:0007669"/>
    <property type="project" value="UniProtKB-SubCell"/>
</dbReference>
<dbReference type="Pfam" id="PF23230">
    <property type="entry name" value="zf-C2H2_13"/>
    <property type="match status" value="1"/>
</dbReference>
<name>A0A921YTX4_MANSE</name>
<evidence type="ECO:0000256" key="6">
    <source>
        <dbReference type="ARBA" id="ARBA00022553"/>
    </source>
</evidence>
<evidence type="ECO:0000256" key="9">
    <source>
        <dbReference type="ARBA" id="ARBA00022771"/>
    </source>
</evidence>
<feature type="compositionally biased region" description="Polar residues" evidence="13">
    <location>
        <begin position="393"/>
        <end position="415"/>
    </location>
</feature>
<feature type="region of interest" description="Disordered" evidence="13">
    <location>
        <begin position="504"/>
        <end position="582"/>
    </location>
</feature>
<feature type="domain" description="RING-type" evidence="14">
    <location>
        <begin position="11"/>
        <end position="51"/>
    </location>
</feature>
<dbReference type="GO" id="GO:0016567">
    <property type="term" value="P:protein ubiquitination"/>
    <property type="evidence" value="ECO:0007669"/>
    <property type="project" value="TreeGrafter"/>
</dbReference>
<reference evidence="15" key="2">
    <citation type="submission" date="2020-12" db="EMBL/GenBank/DDBJ databases">
        <authorList>
            <person name="Kanost M."/>
        </authorList>
    </citation>
    <scope>NUCLEOTIDE SEQUENCE</scope>
</reference>
<dbReference type="OrthoDB" id="3838338at2759"/>
<accession>A0A921YTX4</accession>
<evidence type="ECO:0000313" key="16">
    <source>
        <dbReference type="Proteomes" id="UP000791440"/>
    </source>
</evidence>
<dbReference type="EMBL" id="JH668326">
    <property type="protein sequence ID" value="KAG6445890.1"/>
    <property type="molecule type" value="Genomic_DNA"/>
</dbReference>
<organism evidence="15 16">
    <name type="scientific">Manduca sexta</name>
    <name type="common">Tobacco hawkmoth</name>
    <name type="synonym">Tobacco hornworm</name>
    <dbReference type="NCBI Taxonomy" id="7130"/>
    <lineage>
        <taxon>Eukaryota</taxon>
        <taxon>Metazoa</taxon>
        <taxon>Ecdysozoa</taxon>
        <taxon>Arthropoda</taxon>
        <taxon>Hexapoda</taxon>
        <taxon>Insecta</taxon>
        <taxon>Pterygota</taxon>
        <taxon>Neoptera</taxon>
        <taxon>Endopterygota</taxon>
        <taxon>Lepidoptera</taxon>
        <taxon>Glossata</taxon>
        <taxon>Ditrysia</taxon>
        <taxon>Bombycoidea</taxon>
        <taxon>Sphingidae</taxon>
        <taxon>Sphinginae</taxon>
        <taxon>Sphingini</taxon>
        <taxon>Manduca</taxon>
    </lineage>
</organism>
<comment type="subcellular location">
    <subcellularLocation>
        <location evidence="2">Cytoplasm</location>
    </subcellularLocation>
</comment>
<dbReference type="Proteomes" id="UP000791440">
    <property type="component" value="Unassembled WGS sequence"/>
</dbReference>
<dbReference type="Pfam" id="PF23202">
    <property type="entry name" value="PAH_ZNF598"/>
    <property type="match status" value="1"/>
</dbReference>
<dbReference type="InterPro" id="IPR056437">
    <property type="entry name" value="Znf-C2H2_ZNF598/HEL2"/>
</dbReference>
<dbReference type="EMBL" id="JH668326">
    <property type="protein sequence ID" value="KAG6445891.1"/>
    <property type="molecule type" value="Genomic_DNA"/>
</dbReference>
<feature type="compositionally biased region" description="Basic and acidic residues" evidence="13">
    <location>
        <begin position="506"/>
        <end position="515"/>
    </location>
</feature>
<dbReference type="Pfam" id="PF25447">
    <property type="entry name" value="RING_ZNF598"/>
    <property type="match status" value="1"/>
</dbReference>
<sequence length="837" mass="92309">MAETQSNENTCVVCFKNVLYYSIGECDHPVCFECSTRMRVLCLQNECPICRQDLSKVVFTESIEPYKELRTRVIPDRLFERQFKIGFCSEDIKNAYERLLENRCKICDKLPPFRTFTMLNDHMRKVHERYFCDLCVKHLKIFTIERKCYTRQELAHHRRKGDLDDTSHRGHPLCQFCEERFVDADELYRHMRKEHLYCHLCDADGSNQYYPSHAELAHHFRADHYLCEEGECADQHLTSVFRSDIDLKAHKATVHGRGMARGAARQARTLELQFNITPHPGVQRATRERVETAPAAASSAGAGGGGGGSAAPRIDTRSDEQFPRLSAAPAQPSLMLTAPTRTYRGSDGLARNDRNFPALDGSGGTGPRPAQRPAAPPATVAATIVRNTKPSVSIQLRSQTPSASNFRLTQTSGNRISIPPPQRKQPLSDDDFPSLGQVPRDDHPNIGANTVQPPKVAMINSQEMQALKSNQSSSQHKKPPLSSEAFPALSATAAPAAPPQWITISKAKDKPKPAKPDPPPQPREPAFNAVADFPTLPVNNNKLKMKKTIQTPTHPPPQPAPATTENKPSKKEKKKQNSKKENLNMMMENMREIPEVNGLDKKYARDPSFTEVNTNNNQSVERDKKIKTIETSSTVTVNSEKNRNGGNGDFALAARDYPPLNPKGDNKSHTSSGSWIETNSAPAKKIPNGSVPPGFKPRPPCDGMTFTNSSGHTFAAPVHKYIPPPEFERRNRALVGAFAAALGGATALEEFKLASRAFRDGVLGADGFVAHCRAALGDLLDDLFGELVALLPDIRKQQELALGRAVSLQVCATCGQLLAPADGAPHEAAHWPALAPR</sequence>
<gene>
    <name evidence="15" type="ORF">O3G_MSEX004148</name>
</gene>
<evidence type="ECO:0000256" key="8">
    <source>
        <dbReference type="ARBA" id="ARBA00022723"/>
    </source>
</evidence>
<evidence type="ECO:0000256" key="3">
    <source>
        <dbReference type="ARBA" id="ARBA00004906"/>
    </source>
</evidence>
<feature type="region of interest" description="Disordered" evidence="13">
    <location>
        <begin position="657"/>
        <end position="698"/>
    </location>
</feature>
<evidence type="ECO:0000256" key="12">
    <source>
        <dbReference type="PROSITE-ProRule" id="PRU00175"/>
    </source>
</evidence>
<evidence type="ECO:0000256" key="10">
    <source>
        <dbReference type="ARBA" id="ARBA00022833"/>
    </source>
</evidence>
<dbReference type="GO" id="GO:0061630">
    <property type="term" value="F:ubiquitin protein ligase activity"/>
    <property type="evidence" value="ECO:0007669"/>
    <property type="project" value="UniProtKB-EC"/>
</dbReference>
<evidence type="ECO:0000256" key="1">
    <source>
        <dbReference type="ARBA" id="ARBA00000900"/>
    </source>
</evidence>
<dbReference type="PANTHER" id="PTHR22938">
    <property type="entry name" value="ZINC FINGER PROTEIN 598"/>
    <property type="match status" value="1"/>
</dbReference>
<dbReference type="SMART" id="SM00355">
    <property type="entry name" value="ZnF_C2H2"/>
    <property type="match status" value="4"/>
</dbReference>
<keyword evidence="16" id="KW-1185">Reference proteome</keyword>
<dbReference type="InterPro" id="IPR044288">
    <property type="entry name" value="ZNF598/HEL2"/>
</dbReference>
<comment type="pathway">
    <text evidence="3">Protein modification; protein ubiquitination.</text>
</comment>
<keyword evidence="10" id="KW-0862">Zinc</keyword>
<feature type="compositionally biased region" description="Polar residues" evidence="13">
    <location>
        <begin position="669"/>
        <end position="681"/>
    </location>
</feature>
<dbReference type="InterPro" id="IPR057634">
    <property type="entry name" value="PAH_ZNF598/HEL2"/>
</dbReference>
<dbReference type="InterPro" id="IPR041888">
    <property type="entry name" value="RING-HC_ZNF598/HEL2"/>
</dbReference>
<comment type="catalytic activity">
    <reaction evidence="1">
        <text>S-ubiquitinyl-[E2 ubiquitin-conjugating enzyme]-L-cysteine + [acceptor protein]-L-lysine = [E2 ubiquitin-conjugating enzyme]-L-cysteine + N(6)-ubiquitinyl-[acceptor protein]-L-lysine.</text>
        <dbReference type="EC" id="2.3.2.27"/>
    </reaction>
</comment>
<keyword evidence="5" id="KW-0963">Cytoplasm</keyword>
<dbReference type="AlphaFoldDB" id="A0A921YTX4"/>
<dbReference type="GO" id="GO:0043022">
    <property type="term" value="F:ribosome binding"/>
    <property type="evidence" value="ECO:0007669"/>
    <property type="project" value="TreeGrafter"/>
</dbReference>
<evidence type="ECO:0000313" key="15">
    <source>
        <dbReference type="EMBL" id="KAG6445891.1"/>
    </source>
</evidence>
<evidence type="ECO:0000256" key="2">
    <source>
        <dbReference type="ARBA" id="ARBA00004496"/>
    </source>
</evidence>
<reference evidence="15" key="1">
    <citation type="journal article" date="2016" name="Insect Biochem. Mol. Biol.">
        <title>Multifaceted biological insights from a draft genome sequence of the tobacco hornworm moth, Manduca sexta.</title>
        <authorList>
            <person name="Kanost M.R."/>
            <person name="Arrese E.L."/>
            <person name="Cao X."/>
            <person name="Chen Y.R."/>
            <person name="Chellapilla S."/>
            <person name="Goldsmith M.R."/>
            <person name="Grosse-Wilde E."/>
            <person name="Heckel D.G."/>
            <person name="Herndon N."/>
            <person name="Jiang H."/>
            <person name="Papanicolaou A."/>
            <person name="Qu J."/>
            <person name="Soulages J.L."/>
            <person name="Vogel H."/>
            <person name="Walters J."/>
            <person name="Waterhouse R.M."/>
            <person name="Ahn S.J."/>
            <person name="Almeida F.C."/>
            <person name="An C."/>
            <person name="Aqrawi P."/>
            <person name="Bretschneider A."/>
            <person name="Bryant W.B."/>
            <person name="Bucks S."/>
            <person name="Chao H."/>
            <person name="Chevignon G."/>
            <person name="Christen J.M."/>
            <person name="Clarke D.F."/>
            <person name="Dittmer N.T."/>
            <person name="Ferguson L.C.F."/>
            <person name="Garavelou S."/>
            <person name="Gordon K.H.J."/>
            <person name="Gunaratna R.T."/>
            <person name="Han Y."/>
            <person name="Hauser F."/>
            <person name="He Y."/>
            <person name="Heidel-Fischer H."/>
            <person name="Hirsh A."/>
            <person name="Hu Y."/>
            <person name="Jiang H."/>
            <person name="Kalra D."/>
            <person name="Klinner C."/>
            <person name="Konig C."/>
            <person name="Kovar C."/>
            <person name="Kroll A.R."/>
            <person name="Kuwar S.S."/>
            <person name="Lee S.L."/>
            <person name="Lehman R."/>
            <person name="Li K."/>
            <person name="Li Z."/>
            <person name="Liang H."/>
            <person name="Lovelace S."/>
            <person name="Lu Z."/>
            <person name="Mansfield J.H."/>
            <person name="McCulloch K.J."/>
            <person name="Mathew T."/>
            <person name="Morton B."/>
            <person name="Muzny D.M."/>
            <person name="Neunemann D."/>
            <person name="Ongeri F."/>
            <person name="Pauchet Y."/>
            <person name="Pu L.L."/>
            <person name="Pyrousis I."/>
            <person name="Rao X.J."/>
            <person name="Redding A."/>
            <person name="Roesel C."/>
            <person name="Sanchez-Gracia A."/>
            <person name="Schaack S."/>
            <person name="Shukla A."/>
            <person name="Tetreau G."/>
            <person name="Wang Y."/>
            <person name="Xiong G.H."/>
            <person name="Traut W."/>
            <person name="Walsh T.K."/>
            <person name="Worley K.C."/>
            <person name="Wu D."/>
            <person name="Wu W."/>
            <person name="Wu Y.Q."/>
            <person name="Zhang X."/>
            <person name="Zou Z."/>
            <person name="Zucker H."/>
            <person name="Briscoe A.D."/>
            <person name="Burmester T."/>
            <person name="Clem R.J."/>
            <person name="Feyereisen R."/>
            <person name="Grimmelikhuijzen C.J.P."/>
            <person name="Hamodrakas S.J."/>
            <person name="Hansson B.S."/>
            <person name="Huguet E."/>
            <person name="Jermiin L.S."/>
            <person name="Lan Q."/>
            <person name="Lehman H.K."/>
            <person name="Lorenzen M."/>
            <person name="Merzendorfer H."/>
            <person name="Michalopoulos I."/>
            <person name="Morton D.B."/>
            <person name="Muthukrishnan S."/>
            <person name="Oakeshott J.G."/>
            <person name="Palmer W."/>
            <person name="Park Y."/>
            <person name="Passarelli A.L."/>
            <person name="Rozas J."/>
            <person name="Schwartz L.M."/>
            <person name="Smith W."/>
            <person name="Southgate A."/>
            <person name="Vilcinskas A."/>
            <person name="Vogt R."/>
            <person name="Wang P."/>
            <person name="Werren J."/>
            <person name="Yu X.Q."/>
            <person name="Zhou J.J."/>
            <person name="Brown S.J."/>
            <person name="Scherer S.E."/>
            <person name="Richards S."/>
            <person name="Blissard G.W."/>
        </authorList>
    </citation>
    <scope>NUCLEOTIDE SEQUENCE</scope>
</reference>
<dbReference type="PANTHER" id="PTHR22938:SF0">
    <property type="entry name" value="E3 UBIQUITIN-PROTEIN LIGASE ZNF598"/>
    <property type="match status" value="1"/>
</dbReference>
<dbReference type="GO" id="GO:0072344">
    <property type="term" value="P:rescue of stalled ribosome"/>
    <property type="evidence" value="ECO:0007669"/>
    <property type="project" value="InterPro"/>
</dbReference>
<evidence type="ECO:0000256" key="7">
    <source>
        <dbReference type="ARBA" id="ARBA00022679"/>
    </source>
</evidence>
<feature type="compositionally biased region" description="Low complexity" evidence="13">
    <location>
        <begin position="367"/>
        <end position="378"/>
    </location>
</feature>
<dbReference type="CDD" id="cd16615">
    <property type="entry name" value="RING-HC_ZNF598"/>
    <property type="match status" value="1"/>
</dbReference>
<dbReference type="PROSITE" id="PS50089">
    <property type="entry name" value="ZF_RING_2"/>
    <property type="match status" value="1"/>
</dbReference>
<proteinExistence type="inferred from homology"/>